<dbReference type="GO" id="GO:0042781">
    <property type="term" value="F:3'-tRNA processing endoribonuclease activity"/>
    <property type="evidence" value="ECO:0007669"/>
    <property type="project" value="TreeGrafter"/>
</dbReference>
<reference evidence="9 10" key="1">
    <citation type="submission" date="2017-02" db="EMBL/GenBank/DDBJ databases">
        <authorList>
            <person name="Peterson S.W."/>
        </authorList>
    </citation>
    <scope>NUCLEOTIDE SEQUENCE [LARGE SCALE GENOMIC DNA]</scope>
    <source>
        <strain evidence="9 10">DSM 18034</strain>
    </source>
</reference>
<evidence type="ECO:0000313" key="10">
    <source>
        <dbReference type="Proteomes" id="UP000189733"/>
    </source>
</evidence>
<dbReference type="Pfam" id="PF00825">
    <property type="entry name" value="Ribonuclease_P"/>
    <property type="match status" value="1"/>
</dbReference>
<dbReference type="EMBL" id="FUYA01000001">
    <property type="protein sequence ID" value="SKA63496.1"/>
    <property type="molecule type" value="Genomic_DNA"/>
</dbReference>
<name>A0A1T4VF16_9BACT</name>
<evidence type="ECO:0000256" key="4">
    <source>
        <dbReference type="ARBA" id="ARBA00022801"/>
    </source>
</evidence>
<dbReference type="Proteomes" id="UP000189733">
    <property type="component" value="Unassembled WGS sequence"/>
</dbReference>
<dbReference type="GO" id="GO:0000049">
    <property type="term" value="F:tRNA binding"/>
    <property type="evidence" value="ECO:0007669"/>
    <property type="project" value="UniProtKB-UniRule"/>
</dbReference>
<dbReference type="NCBIfam" id="TIGR00188">
    <property type="entry name" value="rnpA"/>
    <property type="match status" value="1"/>
</dbReference>
<evidence type="ECO:0000256" key="7">
    <source>
        <dbReference type="NCBIfam" id="TIGR00188"/>
    </source>
</evidence>
<keyword evidence="3 6" id="KW-0255">Endonuclease</keyword>
<comment type="catalytic activity">
    <reaction evidence="6">
        <text>Endonucleolytic cleavage of RNA, removing 5'-extranucleotides from tRNA precursor.</text>
        <dbReference type="EC" id="3.1.26.5"/>
    </reaction>
</comment>
<evidence type="ECO:0000256" key="6">
    <source>
        <dbReference type="HAMAP-Rule" id="MF_00227"/>
    </source>
</evidence>
<dbReference type="InterPro" id="IPR014721">
    <property type="entry name" value="Ribsml_uS5_D2-typ_fold_subgr"/>
</dbReference>
<comment type="function">
    <text evidence="6">RNaseP catalyzes the removal of the 5'-leader sequence from pre-tRNA to produce the mature 5'-terminus. It can also cleave other RNA substrates such as 4.5S RNA. The protein component plays an auxiliary but essential role in vivo by binding to the 5'-leader sequence and broadening the substrate specificity of the ribozyme.</text>
</comment>
<dbReference type="AlphaFoldDB" id="A0A1T4VF16"/>
<feature type="compositionally biased region" description="Polar residues" evidence="8">
    <location>
        <begin position="100"/>
        <end position="112"/>
    </location>
</feature>
<evidence type="ECO:0000256" key="3">
    <source>
        <dbReference type="ARBA" id="ARBA00022759"/>
    </source>
</evidence>
<protein>
    <recommendedName>
        <fullName evidence="6 7">Ribonuclease P protein component</fullName>
        <shortName evidence="6">RNase P protein</shortName>
        <shortName evidence="6">RNaseP protein</shortName>
        <ecNumber evidence="6 7">3.1.26.5</ecNumber>
    </recommendedName>
    <alternativeName>
        <fullName evidence="6">Protein C5</fullName>
    </alternativeName>
</protein>
<dbReference type="InterPro" id="IPR000100">
    <property type="entry name" value="RNase_P"/>
</dbReference>
<evidence type="ECO:0000256" key="8">
    <source>
        <dbReference type="SAM" id="MobiDB-lite"/>
    </source>
</evidence>
<keyword evidence="5 6" id="KW-0694">RNA-binding</keyword>
<keyword evidence="1 6" id="KW-0819">tRNA processing</keyword>
<dbReference type="GO" id="GO:0004526">
    <property type="term" value="F:ribonuclease P activity"/>
    <property type="evidence" value="ECO:0007669"/>
    <property type="project" value="UniProtKB-UniRule"/>
</dbReference>
<dbReference type="GO" id="GO:0030677">
    <property type="term" value="C:ribonuclease P complex"/>
    <property type="evidence" value="ECO:0007669"/>
    <property type="project" value="TreeGrafter"/>
</dbReference>
<keyword evidence="4 6" id="KW-0378">Hydrolase</keyword>
<dbReference type="SUPFAM" id="SSF54211">
    <property type="entry name" value="Ribosomal protein S5 domain 2-like"/>
    <property type="match status" value="1"/>
</dbReference>
<dbReference type="Gene3D" id="3.30.230.10">
    <property type="match status" value="1"/>
</dbReference>
<comment type="subunit">
    <text evidence="6">Consists of a catalytic RNA component (M1 or rnpB) and a protein subunit.</text>
</comment>
<keyword evidence="2 6" id="KW-0540">Nuclease</keyword>
<evidence type="ECO:0000256" key="5">
    <source>
        <dbReference type="ARBA" id="ARBA00022884"/>
    </source>
</evidence>
<dbReference type="PANTHER" id="PTHR33992">
    <property type="entry name" value="RIBONUCLEASE P PROTEIN COMPONENT"/>
    <property type="match status" value="1"/>
</dbReference>
<proteinExistence type="inferred from homology"/>
<evidence type="ECO:0000256" key="2">
    <source>
        <dbReference type="ARBA" id="ARBA00022722"/>
    </source>
</evidence>
<dbReference type="EC" id="3.1.26.5" evidence="6 7"/>
<comment type="similarity">
    <text evidence="6">Belongs to the RnpA family.</text>
</comment>
<dbReference type="STRING" id="1121442.SAMN02745702_00146"/>
<keyword evidence="10" id="KW-1185">Reference proteome</keyword>
<dbReference type="GO" id="GO:0001682">
    <property type="term" value="P:tRNA 5'-leader removal"/>
    <property type="evidence" value="ECO:0007669"/>
    <property type="project" value="UniProtKB-UniRule"/>
</dbReference>
<evidence type="ECO:0000256" key="1">
    <source>
        <dbReference type="ARBA" id="ARBA00022694"/>
    </source>
</evidence>
<evidence type="ECO:0000313" key="9">
    <source>
        <dbReference type="EMBL" id="SKA63496.1"/>
    </source>
</evidence>
<dbReference type="PANTHER" id="PTHR33992:SF1">
    <property type="entry name" value="RIBONUCLEASE P PROTEIN COMPONENT"/>
    <property type="match status" value="1"/>
</dbReference>
<dbReference type="HAMAP" id="MF_00227">
    <property type="entry name" value="RNase_P"/>
    <property type="match status" value="1"/>
</dbReference>
<accession>A0A1T4VF16</accession>
<feature type="region of interest" description="Disordered" evidence="8">
    <location>
        <begin position="84"/>
        <end position="112"/>
    </location>
</feature>
<sequence length="241" mass="28156">MPRLRLDITPVFRHIARLASYKFMANEPHPVPHPPQRLRHDMCCEVPYNLTFADLGGTYPSLALPRRNHNEKNISAEQYQTQKNPRIPRPFQYQERSRYPSPQTRKGTQKISSLTFPRQHRLLRRPDFLACYERGRRYHSRNFILFALPNGNPDGVWRAGFAVSKKVGCAVRRNRTKRLLREFFRLHQDVINANVDFVVVPKRHVNPLQLTFQTVRDELLPQLTRALKASGASSKSSSRQH</sequence>
<dbReference type="InterPro" id="IPR020568">
    <property type="entry name" value="Ribosomal_Su5_D2-typ_SF"/>
</dbReference>
<gene>
    <name evidence="6" type="primary">rnpA</name>
    <name evidence="9" type="ORF">SAMN02745702_00146</name>
</gene>
<organism evidence="9 10">
    <name type="scientific">Desulfobaculum bizertense DSM 18034</name>
    <dbReference type="NCBI Taxonomy" id="1121442"/>
    <lineage>
        <taxon>Bacteria</taxon>
        <taxon>Pseudomonadati</taxon>
        <taxon>Thermodesulfobacteriota</taxon>
        <taxon>Desulfovibrionia</taxon>
        <taxon>Desulfovibrionales</taxon>
        <taxon>Desulfovibrionaceae</taxon>
        <taxon>Desulfobaculum</taxon>
    </lineage>
</organism>